<organism evidence="2 3">
    <name type="scientific">Streptomyces thermogriseus</name>
    <dbReference type="NCBI Taxonomy" id="75292"/>
    <lineage>
        <taxon>Bacteria</taxon>
        <taxon>Bacillati</taxon>
        <taxon>Actinomycetota</taxon>
        <taxon>Actinomycetes</taxon>
        <taxon>Kitasatosporales</taxon>
        <taxon>Streptomycetaceae</taxon>
        <taxon>Streptomyces</taxon>
    </lineage>
</organism>
<proteinExistence type="predicted"/>
<feature type="compositionally biased region" description="Basic and acidic residues" evidence="1">
    <location>
        <begin position="118"/>
        <end position="130"/>
    </location>
</feature>
<dbReference type="Proteomes" id="UP001501072">
    <property type="component" value="Unassembled WGS sequence"/>
</dbReference>
<comment type="caution">
    <text evidence="2">The sequence shown here is derived from an EMBL/GenBank/DDBJ whole genome shotgun (WGS) entry which is preliminary data.</text>
</comment>
<sequence length="130" mass="13331">MRADGAVRAADQPVGGLFMPPPGPVADHYGPRGALVVLASVTVIATVVSMALREPASAPEPPKDPQCPGTAQGPDGHSSLTGSSAVGHGSRHPASTTGHVRRSPRLLRIGKVPVPNDRPPELPHHDAHPP</sequence>
<evidence type="ECO:0000313" key="3">
    <source>
        <dbReference type="Proteomes" id="UP001501072"/>
    </source>
</evidence>
<protein>
    <submittedName>
        <fullName evidence="2">Uncharacterized protein</fullName>
    </submittedName>
</protein>
<gene>
    <name evidence="2" type="ORF">GCM10009564_42940</name>
</gene>
<evidence type="ECO:0000313" key="2">
    <source>
        <dbReference type="EMBL" id="GAA1014141.1"/>
    </source>
</evidence>
<name>A0ABP4DMN7_9ACTN</name>
<dbReference type="EMBL" id="BAAAHU010000051">
    <property type="protein sequence ID" value="GAA1014141.1"/>
    <property type="molecule type" value="Genomic_DNA"/>
</dbReference>
<evidence type="ECO:0000256" key="1">
    <source>
        <dbReference type="SAM" id="MobiDB-lite"/>
    </source>
</evidence>
<reference evidence="3" key="1">
    <citation type="journal article" date="2019" name="Int. J. Syst. Evol. Microbiol.">
        <title>The Global Catalogue of Microorganisms (GCM) 10K type strain sequencing project: providing services to taxonomists for standard genome sequencing and annotation.</title>
        <authorList>
            <consortium name="The Broad Institute Genomics Platform"/>
            <consortium name="The Broad Institute Genome Sequencing Center for Infectious Disease"/>
            <person name="Wu L."/>
            <person name="Ma J."/>
        </authorList>
    </citation>
    <scope>NUCLEOTIDE SEQUENCE [LARGE SCALE GENOMIC DNA]</scope>
    <source>
        <strain evidence="3">JCM 11269</strain>
    </source>
</reference>
<feature type="region of interest" description="Disordered" evidence="1">
    <location>
        <begin position="54"/>
        <end position="130"/>
    </location>
</feature>
<keyword evidence="3" id="KW-1185">Reference proteome</keyword>
<accession>A0ABP4DMN7</accession>